<feature type="binding site" evidence="1">
    <location>
        <position position="783"/>
    </location>
    <ligand>
        <name>Zn(2+)</name>
        <dbReference type="ChEBI" id="CHEBI:29105"/>
    </ligand>
</feature>
<dbReference type="InterPro" id="IPR058053">
    <property type="entry name" value="RamC_C"/>
</dbReference>
<dbReference type="GO" id="GO:0031179">
    <property type="term" value="P:peptide modification"/>
    <property type="evidence" value="ECO:0007669"/>
    <property type="project" value="InterPro"/>
</dbReference>
<dbReference type="InterPro" id="IPR011009">
    <property type="entry name" value="Kinase-like_dom_sf"/>
</dbReference>
<dbReference type="SMART" id="SM00220">
    <property type="entry name" value="S_TKc"/>
    <property type="match status" value="1"/>
</dbReference>
<dbReference type="CDD" id="cd04791">
    <property type="entry name" value="LanC_SerThrkinase"/>
    <property type="match status" value="1"/>
</dbReference>
<feature type="region of interest" description="Disordered" evidence="2">
    <location>
        <begin position="481"/>
        <end position="509"/>
    </location>
</feature>
<dbReference type="Pfam" id="PF00069">
    <property type="entry name" value="Pkinase"/>
    <property type="match status" value="1"/>
</dbReference>
<dbReference type="InterPro" id="IPR012341">
    <property type="entry name" value="6hp_glycosidase-like_sf"/>
</dbReference>
<dbReference type="AlphaFoldDB" id="A0AAU2UYM8"/>
<protein>
    <submittedName>
        <fullName evidence="4">Class IV lanthionine synthetase LanL</fullName>
    </submittedName>
</protein>
<dbReference type="GO" id="GO:0046872">
    <property type="term" value="F:metal ion binding"/>
    <property type="evidence" value="ECO:0007669"/>
    <property type="project" value="UniProtKB-KW"/>
</dbReference>
<dbReference type="GO" id="GO:0005886">
    <property type="term" value="C:plasma membrane"/>
    <property type="evidence" value="ECO:0007669"/>
    <property type="project" value="TreeGrafter"/>
</dbReference>
<feature type="compositionally biased region" description="Basic and acidic residues" evidence="2">
    <location>
        <begin position="487"/>
        <end position="502"/>
    </location>
</feature>
<organism evidence="4">
    <name type="scientific">Streptomyces sp. NBC_00003</name>
    <dbReference type="NCBI Taxonomy" id="2903608"/>
    <lineage>
        <taxon>Bacteria</taxon>
        <taxon>Bacillati</taxon>
        <taxon>Actinomycetota</taxon>
        <taxon>Actinomycetes</taxon>
        <taxon>Kitasatosporales</taxon>
        <taxon>Streptomycetaceae</taxon>
        <taxon>Streptomyces</taxon>
    </lineage>
</organism>
<dbReference type="Gene3D" id="3.30.200.20">
    <property type="entry name" value="Phosphorylase Kinase, domain 1"/>
    <property type="match status" value="1"/>
</dbReference>
<feature type="region of interest" description="Disordered" evidence="2">
    <location>
        <begin position="908"/>
        <end position="941"/>
    </location>
</feature>
<dbReference type="InterPro" id="IPR007822">
    <property type="entry name" value="LANC-like"/>
</dbReference>
<evidence type="ECO:0000256" key="1">
    <source>
        <dbReference type="PIRSR" id="PIRSR607822-1"/>
    </source>
</evidence>
<dbReference type="Pfam" id="PF05147">
    <property type="entry name" value="LANC_like"/>
    <property type="match status" value="1"/>
</dbReference>
<dbReference type="SMART" id="SM01260">
    <property type="entry name" value="LANC_like"/>
    <property type="match status" value="1"/>
</dbReference>
<name>A0AAU2UYM8_9ACTN</name>
<dbReference type="EMBL" id="CP108318">
    <property type="protein sequence ID" value="WTW59673.1"/>
    <property type="molecule type" value="Genomic_DNA"/>
</dbReference>
<dbReference type="GO" id="GO:0005524">
    <property type="term" value="F:ATP binding"/>
    <property type="evidence" value="ECO:0007669"/>
    <property type="project" value="InterPro"/>
</dbReference>
<feature type="binding site" evidence="1">
    <location>
        <position position="828"/>
    </location>
    <ligand>
        <name>Zn(2+)</name>
        <dbReference type="ChEBI" id="CHEBI:29105"/>
    </ligand>
</feature>
<dbReference type="InterPro" id="IPR057929">
    <property type="entry name" value="RamC_N"/>
</dbReference>
<dbReference type="Gene3D" id="1.10.510.10">
    <property type="entry name" value="Transferase(Phosphotransferase) domain 1"/>
    <property type="match status" value="1"/>
</dbReference>
<dbReference type="NCBIfam" id="NF038150">
    <property type="entry name" value="lanthi_synth_IV"/>
    <property type="match status" value="1"/>
</dbReference>
<dbReference type="PANTHER" id="PTHR12736:SF7">
    <property type="entry name" value="LANC-LIKE PROTEIN 3"/>
    <property type="match status" value="1"/>
</dbReference>
<feature type="binding site" evidence="1">
    <location>
        <position position="829"/>
    </location>
    <ligand>
        <name>Zn(2+)</name>
        <dbReference type="ChEBI" id="CHEBI:29105"/>
    </ligand>
</feature>
<proteinExistence type="predicted"/>
<dbReference type="GO" id="GO:0004672">
    <property type="term" value="F:protein kinase activity"/>
    <property type="evidence" value="ECO:0007669"/>
    <property type="project" value="InterPro"/>
</dbReference>
<keyword evidence="1" id="KW-0479">Metal-binding</keyword>
<evidence type="ECO:0000256" key="2">
    <source>
        <dbReference type="SAM" id="MobiDB-lite"/>
    </source>
</evidence>
<evidence type="ECO:0000259" key="3">
    <source>
        <dbReference type="PROSITE" id="PS50011"/>
    </source>
</evidence>
<keyword evidence="1" id="KW-0862">Zinc</keyword>
<dbReference type="SUPFAM" id="SSF56112">
    <property type="entry name" value="Protein kinase-like (PK-like)"/>
    <property type="match status" value="1"/>
</dbReference>
<dbReference type="PRINTS" id="PR01950">
    <property type="entry name" value="LANCSUPER"/>
</dbReference>
<dbReference type="PROSITE" id="PS50011">
    <property type="entry name" value="PROTEIN_KINASE_DOM"/>
    <property type="match status" value="1"/>
</dbReference>
<feature type="domain" description="Protein kinase" evidence="3">
    <location>
        <begin position="212"/>
        <end position="502"/>
    </location>
</feature>
<dbReference type="GO" id="GO:0005975">
    <property type="term" value="P:carbohydrate metabolic process"/>
    <property type="evidence" value="ECO:0007669"/>
    <property type="project" value="InterPro"/>
</dbReference>
<dbReference type="InterPro" id="IPR000719">
    <property type="entry name" value="Prot_kinase_dom"/>
</dbReference>
<dbReference type="Pfam" id="PF25816">
    <property type="entry name" value="RamC_N"/>
    <property type="match status" value="1"/>
</dbReference>
<gene>
    <name evidence="4" type="primary">lanL</name>
    <name evidence="4" type="ORF">OG549_02840</name>
</gene>
<reference evidence="4" key="1">
    <citation type="submission" date="2022-10" db="EMBL/GenBank/DDBJ databases">
        <title>The complete genomes of actinobacterial strains from the NBC collection.</title>
        <authorList>
            <person name="Joergensen T.S."/>
            <person name="Alvarez Arevalo M."/>
            <person name="Sterndorff E.B."/>
            <person name="Faurdal D."/>
            <person name="Vuksanovic O."/>
            <person name="Mourched A.-S."/>
            <person name="Charusanti P."/>
            <person name="Shaw S."/>
            <person name="Blin K."/>
            <person name="Weber T."/>
        </authorList>
    </citation>
    <scope>NUCLEOTIDE SEQUENCE</scope>
    <source>
        <strain evidence="4">NBC_00003</strain>
    </source>
</reference>
<evidence type="ECO:0000313" key="4">
    <source>
        <dbReference type="EMBL" id="WTW59673.1"/>
    </source>
</evidence>
<dbReference type="Gene3D" id="1.50.10.10">
    <property type="match status" value="1"/>
</dbReference>
<accession>A0AAU2UYM8</accession>
<dbReference type="SUPFAM" id="SSF158745">
    <property type="entry name" value="LanC-like"/>
    <property type="match status" value="1"/>
</dbReference>
<sequence>MTSSYRPILARILAQAEPTTTWRVHHREPWCMVSPAHHISRRQGWKLHVSATPLSAPQVLESAARVLVAHGCAFKFAATASIAAEMNAVRASRAQSGKFLTAYPADDEQLRLLARELDDRTRGLAGPAILSDRRYRPGSLVHYRYGCFARPRELNDEGFYEGRLRAPDGTFVADERNPWFAPPPWARSPFPVSASASSGRRRGDPVLLADRYLVKEAIRHSNRGGVYRARDEHTGDTVLLKEARPHVGAGFDGRDARDWLRHEAEILRRLAPLGITPAVREVFEAGGHVFLAEDLIEGVNLQQWTADRLRTGDGRVLVAEAWSLASELAAMIGQLHTEGFVLRDFKPGNVVMTPEVRPVLVDLECAVSTGSPVPVAGTRGFTAPEYLETPAGPHAAPPAPGPEADCFSLGATLLHVTAGISPVLAPDSPPARPTGERLAELIATAAPELPALRALAPLITGLTGDGAERWTLERAAEYLSKGADASEEARAKGQADARHPEAHPGSWPGAAHRRLALRSTPSGPAVPSTERLLADGLAFLADTMDPAQEYLWPGPAALPDGDACNVQLGAAGVLAVLDRAVRCGHEAAAPTLHTAAAWLDRQLAAPGRILPGLYFGRSGAAWALFEAATTLGDTALADRAIAYALNIPLEGGNPDICHGLSGAGLAQLHLWHATGDRRFAERAVQCADGVLSLLHEGPGVEWDAGPEFRAELAGSLCYGFGHGVAGNAAFLLAAGRDLDRADLIDIAVGGGHTLCAVAQWRSGSAHWPKGPGRTERPGLNFWCNGTSGIGTFLVRLWHETGDQRFLEHAEGAAHAVRQQRWQVGPGTCHGAAGNAELLLDLHELTGETRHREAAFDLASCLTLRAARRDGRFVMPDDTLREICASYNVGISGVLDFLLRLTHGGPRSWLVDRPARGHHPTPGRDTAHGEPRSGTAGTARNR</sequence>
<dbReference type="PANTHER" id="PTHR12736">
    <property type="entry name" value="LANC-LIKE PROTEIN"/>
    <property type="match status" value="1"/>
</dbReference>